<proteinExistence type="predicted"/>
<comment type="caution">
    <text evidence="1">The sequence shown here is derived from an EMBL/GenBank/DDBJ whole genome shotgun (WGS) entry which is preliminary data.</text>
</comment>
<name>A0A0Q0RS85_9FLAO</name>
<organism evidence="1 2">
    <name type="scientific">Flavobacterium aquidurense</name>
    <dbReference type="NCBI Taxonomy" id="362413"/>
    <lineage>
        <taxon>Bacteria</taxon>
        <taxon>Pseudomonadati</taxon>
        <taxon>Bacteroidota</taxon>
        <taxon>Flavobacteriia</taxon>
        <taxon>Flavobacteriales</taxon>
        <taxon>Flavobacteriaceae</taxon>
        <taxon>Flavobacterium</taxon>
    </lineage>
</organism>
<dbReference type="STRING" id="362413.RC62_1160"/>
<dbReference type="PATRIC" id="fig|362413.3.peg.1135"/>
<evidence type="ECO:0000313" key="2">
    <source>
        <dbReference type="Proteomes" id="UP000050443"/>
    </source>
</evidence>
<reference evidence="1 2" key="1">
    <citation type="submission" date="2014-09" db="EMBL/GenBank/DDBJ databases">
        <title>Genome sequence of Flavobacterium aquidurense RC62.</title>
        <authorList>
            <person name="Kim J.F."/>
            <person name="Kwak M.-J."/>
        </authorList>
    </citation>
    <scope>NUCLEOTIDE SEQUENCE [LARGE SCALE GENOMIC DNA]</scope>
    <source>
        <strain evidence="1 2">RC62</strain>
    </source>
</reference>
<sequence>MQYDLQILLLISVKNNHHTLYINHTKNNSHYGLFIIERQKKNAKNSRQEKPSKFF</sequence>
<protein>
    <submittedName>
        <fullName evidence="1">Uncharacterized protein</fullName>
    </submittedName>
</protein>
<gene>
    <name evidence="1" type="ORF">RC62_1160</name>
</gene>
<accession>A0A0Q0RS85</accession>
<dbReference type="Proteomes" id="UP000050443">
    <property type="component" value="Unassembled WGS sequence"/>
</dbReference>
<evidence type="ECO:0000313" key="1">
    <source>
        <dbReference type="EMBL" id="KQB39479.1"/>
    </source>
</evidence>
<dbReference type="AlphaFoldDB" id="A0A0Q0RS85"/>
<dbReference type="EMBL" id="JRLF01000012">
    <property type="protein sequence ID" value="KQB39479.1"/>
    <property type="molecule type" value="Genomic_DNA"/>
</dbReference>